<evidence type="ECO:0000256" key="1">
    <source>
        <dbReference type="SAM" id="MobiDB-lite"/>
    </source>
</evidence>
<dbReference type="Proteomes" id="UP001501116">
    <property type="component" value="Unassembled WGS sequence"/>
</dbReference>
<gene>
    <name evidence="2" type="ORF">GCM10009754_53770</name>
</gene>
<dbReference type="EMBL" id="BAAANN010000023">
    <property type="protein sequence ID" value="GAA1972452.1"/>
    <property type="molecule type" value="Genomic_DNA"/>
</dbReference>
<comment type="caution">
    <text evidence="2">The sequence shown here is derived from an EMBL/GenBank/DDBJ whole genome shotgun (WGS) entry which is preliminary data.</text>
</comment>
<feature type="region of interest" description="Disordered" evidence="1">
    <location>
        <begin position="1"/>
        <end position="23"/>
    </location>
</feature>
<evidence type="ECO:0000313" key="3">
    <source>
        <dbReference type="Proteomes" id="UP001501116"/>
    </source>
</evidence>
<feature type="compositionally biased region" description="Low complexity" evidence="1">
    <location>
        <begin position="66"/>
        <end position="76"/>
    </location>
</feature>
<proteinExistence type="predicted"/>
<feature type="region of interest" description="Disordered" evidence="1">
    <location>
        <begin position="55"/>
        <end position="76"/>
    </location>
</feature>
<protein>
    <submittedName>
        <fullName evidence="2">Uncharacterized protein</fullName>
    </submittedName>
</protein>
<keyword evidence="3" id="KW-1185">Reference proteome</keyword>
<evidence type="ECO:0000313" key="2">
    <source>
        <dbReference type="EMBL" id="GAA1972452.1"/>
    </source>
</evidence>
<name>A0ABN2RPP6_9PSEU</name>
<sequence length="76" mass="7501">MAGAATSLMTVPSAGPAEGARGQPALVRVHHDLLTGAVIRSGRPSRVGSLSAILVPDSAQPPPKSVTPVTGPVSPV</sequence>
<accession>A0ABN2RPP6</accession>
<organism evidence="2 3">
    <name type="scientific">Amycolatopsis minnesotensis</name>
    <dbReference type="NCBI Taxonomy" id="337894"/>
    <lineage>
        <taxon>Bacteria</taxon>
        <taxon>Bacillati</taxon>
        <taxon>Actinomycetota</taxon>
        <taxon>Actinomycetes</taxon>
        <taxon>Pseudonocardiales</taxon>
        <taxon>Pseudonocardiaceae</taxon>
        <taxon>Amycolatopsis</taxon>
    </lineage>
</organism>
<reference evidence="2 3" key="1">
    <citation type="journal article" date="2019" name="Int. J. Syst. Evol. Microbiol.">
        <title>The Global Catalogue of Microorganisms (GCM) 10K type strain sequencing project: providing services to taxonomists for standard genome sequencing and annotation.</title>
        <authorList>
            <consortium name="The Broad Institute Genomics Platform"/>
            <consortium name="The Broad Institute Genome Sequencing Center for Infectious Disease"/>
            <person name="Wu L."/>
            <person name="Ma J."/>
        </authorList>
    </citation>
    <scope>NUCLEOTIDE SEQUENCE [LARGE SCALE GENOMIC DNA]</scope>
    <source>
        <strain evidence="2 3">JCM 14545</strain>
    </source>
</reference>
<dbReference type="RefSeq" id="WP_344424559.1">
    <property type="nucleotide sequence ID" value="NZ_BAAANN010000023.1"/>
</dbReference>